<dbReference type="PANTHER" id="PTHR11952">
    <property type="entry name" value="UDP- GLUCOSE PYROPHOSPHORYLASE"/>
    <property type="match status" value="1"/>
</dbReference>
<dbReference type="HAMAP" id="MF_00014">
    <property type="entry name" value="Ribosome_mat_RimM"/>
    <property type="match status" value="1"/>
</dbReference>
<dbReference type="InterPro" id="IPR036976">
    <property type="entry name" value="RimM_N_sf"/>
</dbReference>
<keyword evidence="4" id="KW-1185">Reference proteome</keyword>
<dbReference type="Proteomes" id="UP000823749">
    <property type="component" value="Chromosome 13"/>
</dbReference>
<proteinExistence type="inferred from homology"/>
<evidence type="ECO:0000313" key="4">
    <source>
        <dbReference type="Proteomes" id="UP000823749"/>
    </source>
</evidence>
<sequence length="712" mass="80082">MNALSLPDSQFSLLVERPNDAELLRTLFFKLSLSLSLSLSLYLSAVPTPTPKPVRHYGRSLLLSIALVLLANSPEYHHSFAQYCCSSGPNNEFELKYTAISASTCGCFHDDDFTFATQEIVETSKAEPGFVEIGYISSVHGLEGEVRVKSSTDFPELRFSKPGRRWLRQQVLGREAIREVELLQGRGHPGKKSWTVKFKTINTVDQAQLLIGSTILVSEEDKPELEEGEFYSNDLVGMRVIHKETAEPVGTVVNIFNNGASDVLQVMLNSSTADKPESEASASGPLVWVPFVEAIVPNVDLNKREMLITPPKGLLDLNIRTHERSKKERRQIEWKERKKFQKCLIAAKKKLCEMEQQHVFHGFRYGERSQTSTLADQIVNVNSKLLHQALQNLDVPSKRWNFHEFMEINLAKDVRSTLRISEACLSNSGCGEKVNASSKLQEKGHLLTSEGKVATVLYMDDCQRKGSSFAPDLVDKAENSSRLLVERFFHDNQKYVKTKDRDSMPLILVCPAHEIQPLQSAFESHNHFGFDSTKVSFLEEEKIPVVRTSLEEQSKYKILMKSPWEILQKPVGSGGVISLLSSNSILENLTEMGVEYIEVCSVGQRFNGGYTLLGLVSSCEANIGIQTFKDINGLEDNFDMVFSMTFMKHLIKNMNKLPFDAVPKPYPHVEKVDNEWVDVVPSASNSYELRRSIYGSLNLCPPDKVCLMEVTE</sequence>
<reference evidence="3 4" key="1">
    <citation type="submission" date="2020-08" db="EMBL/GenBank/DDBJ databases">
        <title>Plant Genome Project.</title>
        <authorList>
            <person name="Zhang R.-G."/>
        </authorList>
    </citation>
    <scope>NUCLEOTIDE SEQUENCE [LARGE SCALE GENOMIC DNA]</scope>
    <source>
        <strain evidence="3">WSP0</strain>
        <tissue evidence="3">Leaf</tissue>
    </source>
</reference>
<dbReference type="GO" id="GO:0006364">
    <property type="term" value="P:rRNA processing"/>
    <property type="evidence" value="ECO:0007669"/>
    <property type="project" value="InterPro"/>
</dbReference>
<accession>A0AAV6HW72</accession>
<dbReference type="FunFam" id="2.30.30.240:FF:000002">
    <property type="entry name" value="Ribosome maturation factor rimM"/>
    <property type="match status" value="1"/>
</dbReference>
<evidence type="ECO:0000259" key="1">
    <source>
        <dbReference type="Pfam" id="PF01782"/>
    </source>
</evidence>
<evidence type="ECO:0000313" key="3">
    <source>
        <dbReference type="EMBL" id="KAG5517134.1"/>
    </source>
</evidence>
<evidence type="ECO:0008006" key="5">
    <source>
        <dbReference type="Google" id="ProtNLM"/>
    </source>
</evidence>
<dbReference type="PANTHER" id="PTHR11952:SF10">
    <property type="entry name" value="16S RRNA PROCESSING PROTEIN RIMM FAMILY"/>
    <property type="match status" value="1"/>
</dbReference>
<dbReference type="InterPro" id="IPR039741">
    <property type="entry name" value="UDP-sugar_pyrophosphorylase"/>
</dbReference>
<dbReference type="InterPro" id="IPR011961">
    <property type="entry name" value="RimM"/>
</dbReference>
<dbReference type="SUPFAM" id="SSF50346">
    <property type="entry name" value="PRC-barrel domain"/>
    <property type="match status" value="1"/>
</dbReference>
<dbReference type="GO" id="GO:0006048">
    <property type="term" value="P:UDP-N-acetylglucosamine biosynthetic process"/>
    <property type="evidence" value="ECO:0007669"/>
    <property type="project" value="TreeGrafter"/>
</dbReference>
<feature type="domain" description="RimM N-terminal" evidence="1">
    <location>
        <begin position="133"/>
        <end position="221"/>
    </location>
</feature>
<dbReference type="NCBIfam" id="TIGR02273">
    <property type="entry name" value="16S_RimM"/>
    <property type="match status" value="1"/>
</dbReference>
<gene>
    <name evidence="3" type="ORF">RHGRI_037778</name>
</gene>
<dbReference type="GO" id="GO:0005840">
    <property type="term" value="C:ribosome"/>
    <property type="evidence" value="ECO:0007669"/>
    <property type="project" value="InterPro"/>
</dbReference>
<dbReference type="InterPro" id="IPR002676">
    <property type="entry name" value="RimM_N"/>
</dbReference>
<evidence type="ECO:0000259" key="2">
    <source>
        <dbReference type="Pfam" id="PF24986"/>
    </source>
</evidence>
<dbReference type="Pfam" id="PF24986">
    <property type="entry name" value="PRC_RimM"/>
    <property type="match status" value="1"/>
</dbReference>
<dbReference type="InterPro" id="IPR056792">
    <property type="entry name" value="PRC_RimM"/>
</dbReference>
<dbReference type="InterPro" id="IPR011033">
    <property type="entry name" value="PRC_barrel-like_sf"/>
</dbReference>
<dbReference type="InterPro" id="IPR009000">
    <property type="entry name" value="Transl_B-barrel_sf"/>
</dbReference>
<dbReference type="Gene3D" id="2.40.30.60">
    <property type="entry name" value="RimM"/>
    <property type="match status" value="1"/>
</dbReference>
<dbReference type="Pfam" id="PF01782">
    <property type="entry name" value="RimM"/>
    <property type="match status" value="1"/>
</dbReference>
<protein>
    <recommendedName>
        <fullName evidence="5">16S rRNA processing protein RimM family</fullName>
    </recommendedName>
</protein>
<dbReference type="Gene3D" id="2.30.30.240">
    <property type="entry name" value="PRC-barrel domain"/>
    <property type="match status" value="1"/>
</dbReference>
<feature type="domain" description="Ribosome maturation factor RimM PRC barrel" evidence="2">
    <location>
        <begin position="233"/>
        <end position="314"/>
    </location>
</feature>
<dbReference type="InterPro" id="IPR029044">
    <property type="entry name" value="Nucleotide-diphossugar_trans"/>
</dbReference>
<name>A0AAV6HW72_9ERIC</name>
<dbReference type="Gene3D" id="3.90.550.10">
    <property type="entry name" value="Spore Coat Polysaccharide Biosynthesis Protein SpsA, Chain A"/>
    <property type="match status" value="1"/>
</dbReference>
<dbReference type="EMBL" id="JACTNZ010000013">
    <property type="protein sequence ID" value="KAG5517134.1"/>
    <property type="molecule type" value="Genomic_DNA"/>
</dbReference>
<dbReference type="GO" id="GO:0043022">
    <property type="term" value="F:ribosome binding"/>
    <property type="evidence" value="ECO:0007669"/>
    <property type="project" value="InterPro"/>
</dbReference>
<dbReference type="AlphaFoldDB" id="A0AAV6HW72"/>
<comment type="caution">
    <text evidence="3">The sequence shown here is derived from an EMBL/GenBank/DDBJ whole genome shotgun (WGS) entry which is preliminary data.</text>
</comment>
<dbReference type="SUPFAM" id="SSF50447">
    <property type="entry name" value="Translation proteins"/>
    <property type="match status" value="1"/>
</dbReference>
<dbReference type="SUPFAM" id="SSF53448">
    <property type="entry name" value="Nucleotide-diphospho-sugar transferases"/>
    <property type="match status" value="1"/>
</dbReference>
<organism evidence="3 4">
    <name type="scientific">Rhododendron griersonianum</name>
    <dbReference type="NCBI Taxonomy" id="479676"/>
    <lineage>
        <taxon>Eukaryota</taxon>
        <taxon>Viridiplantae</taxon>
        <taxon>Streptophyta</taxon>
        <taxon>Embryophyta</taxon>
        <taxon>Tracheophyta</taxon>
        <taxon>Spermatophyta</taxon>
        <taxon>Magnoliopsida</taxon>
        <taxon>eudicotyledons</taxon>
        <taxon>Gunneridae</taxon>
        <taxon>Pentapetalae</taxon>
        <taxon>asterids</taxon>
        <taxon>Ericales</taxon>
        <taxon>Ericaceae</taxon>
        <taxon>Ericoideae</taxon>
        <taxon>Rhodoreae</taxon>
        <taxon>Rhododendron</taxon>
    </lineage>
</organism>
<dbReference type="GO" id="GO:0003977">
    <property type="term" value="F:UDP-N-acetylglucosamine diphosphorylase activity"/>
    <property type="evidence" value="ECO:0007669"/>
    <property type="project" value="TreeGrafter"/>
</dbReference>